<evidence type="ECO:0000259" key="11">
    <source>
        <dbReference type="Pfam" id="PF26253"/>
    </source>
</evidence>
<evidence type="ECO:0000256" key="4">
    <source>
        <dbReference type="ARBA" id="ARBA00022679"/>
    </source>
</evidence>
<keyword evidence="13" id="KW-1185">Reference proteome</keyword>
<organism evidence="12 13">
    <name type="scientific">Zalerion maritima</name>
    <dbReference type="NCBI Taxonomy" id="339359"/>
    <lineage>
        <taxon>Eukaryota</taxon>
        <taxon>Fungi</taxon>
        <taxon>Dikarya</taxon>
        <taxon>Ascomycota</taxon>
        <taxon>Pezizomycotina</taxon>
        <taxon>Sordariomycetes</taxon>
        <taxon>Lulworthiomycetidae</taxon>
        <taxon>Lulworthiales</taxon>
        <taxon>Lulworthiaceae</taxon>
        <taxon>Zalerion</taxon>
    </lineage>
</organism>
<feature type="region of interest" description="Disordered" evidence="9">
    <location>
        <begin position="1420"/>
        <end position="1450"/>
    </location>
</feature>
<comment type="catalytic activity">
    <reaction evidence="8">
        <text>RNA(n) + a ribonucleoside 5'-triphosphate = RNA(n+1) + diphosphate</text>
        <dbReference type="Rhea" id="RHEA:21248"/>
        <dbReference type="Rhea" id="RHEA-COMP:14527"/>
        <dbReference type="Rhea" id="RHEA-COMP:17342"/>
        <dbReference type="ChEBI" id="CHEBI:33019"/>
        <dbReference type="ChEBI" id="CHEBI:61557"/>
        <dbReference type="ChEBI" id="CHEBI:140395"/>
        <dbReference type="EC" id="2.7.7.48"/>
    </reaction>
</comment>
<dbReference type="InterPro" id="IPR057596">
    <property type="entry name" value="RDRP_core"/>
</dbReference>
<evidence type="ECO:0000256" key="5">
    <source>
        <dbReference type="ARBA" id="ARBA00022695"/>
    </source>
</evidence>
<keyword evidence="6" id="KW-0694">RNA-binding</keyword>
<protein>
    <recommendedName>
        <fullName evidence="2">RNA-directed RNA polymerase</fullName>
        <ecNumber evidence="2">2.7.7.48</ecNumber>
    </recommendedName>
</protein>
<dbReference type="EC" id="2.7.7.48" evidence="2"/>
<feature type="region of interest" description="Disordered" evidence="9">
    <location>
        <begin position="1369"/>
        <end position="1398"/>
    </location>
</feature>
<keyword evidence="7" id="KW-0943">RNA-mediated gene silencing</keyword>
<feature type="region of interest" description="Disordered" evidence="9">
    <location>
        <begin position="1552"/>
        <end position="1578"/>
    </location>
</feature>
<dbReference type="GO" id="GO:0031380">
    <property type="term" value="C:nuclear RNA-directed RNA polymerase complex"/>
    <property type="evidence" value="ECO:0007669"/>
    <property type="project" value="TreeGrafter"/>
</dbReference>
<keyword evidence="5" id="KW-0548">Nucleotidyltransferase</keyword>
<dbReference type="GO" id="GO:0003968">
    <property type="term" value="F:RNA-directed RNA polymerase activity"/>
    <property type="evidence" value="ECO:0007669"/>
    <property type="project" value="UniProtKB-KW"/>
</dbReference>
<keyword evidence="4" id="KW-0808">Transferase</keyword>
<sequence>MSPSHPLRAENRVVVTQDWRTQLEVKVTLYDLPPNTETRHIFGYFGGFGNITLISIRRSGPRHRDSADEATVTFRPPPAQPFWNQQQPHMVNIDGRMANVAAVLKKASENYDNNIPSPCRDGVHYPRETTVYPTSMHFGFYKDPTSIMAMKTVSPTSPKSFSNASPSVSMPSAPALRLTLDLHEKKIKINFPVVMLDPRPSDPRFHRIIPESSKIGEHDRVDYFRMDIRFSEIGTISKANQADKNQWALVIYLPIAPCFWKANNFETTLRDNPRKWGNRELWRRSTHAVYVPSILEKDALSLRNDFVEVDFGRWTTYMLTLDADSPSCEAFQQIEQALGDFNIPVEHIESFNVHPREPCKFWQILDGPDPQHDTEEKHHDLSFLDVSQPQVQVSLPWEVRYQLESCISHGILNEHDMSLEFLQTLADVAAGNLRGVDQEIMELFQDENMADGEKRDVEQFFLAKETKGKNPATKLLESIMDPRVLKEREERGKRIWDPMTIFSKRSRHSAGDSGVGMVHYCTFVRKALVTPTAISFKLPSIEVSNRINRQYSEYGDFFLRIQFGDEHGGRIYGQEGRKNDEIWARVFDVLKNGIKIGDRIFQYLACGNSQMRESGAHLFCPTNGVTPDLIRSWMGDFADIKIPAKYSARLGQCFSTTRAIRSVNVETPNEIPDIAHNGYTFTDGVGKISHFLALLIAEEFNLKTVPSAFQIRLGGLKGMLAVWPGVGNRQVQYRPSQKKFDASSKVLEVVRTSQRGIASLNRQIITILEALGVDENVFLDLQEQQLRDYDESMTKPDVAVQMLGKSVDQNNITTMMADMVRAGFMDTRDPFLLSLLHLWKAWSLKQVKEKARIVIDKGTFAFGVVDELGVLKGHVNSRVGHTFVDSQKQMLQEQKHLPEIFVQVSDRENPGQYKILTGVCVTGRNPSLHPGDLRVVMAVDKSELHHLKDVIVFPSVGDRPLPHMCSGGDLDGDDFFVFWDERLIPKEWNHKAMNYDGPAPKTKDQVKVLHLIQFFVQYMKNDSLARIAHAHLAHADLHSKFGGPKHRDCLELADLHSRAVDYAKTGAVAEMPQRLAPKTWPHFMEKAPNKTRPSRSVLGKLYDRIMRNSKEESEPMTGAEPEKRGEHKKQDQVKRSRNPLEFCPEYETPFDKRVVSKCPPNHPFLSLARKIKSQYDAAMRRLMGQREIKTEFEVFTAFVMSKPRNGSDYELQGDVGMEARALKQRFRKIVIGEVGGNKIEQLAPFVMAMYLVTQQEVKIALHEASARQLIEEAGVFHPKRDATTMPLISFPWIFDQVLCVIAKIPGANPVAKINLCVQRANGMEADFAENNETRMKKKDGLERALSRETDLEVTYNGRIAHLSKETDILGPLNADSSNKKETSRSCSPARDPCVPVERNSAVNDAPKEFEELTKEKAIVERTKGISASPSKSNVSDEQAERRVEGIGGGESKTAVDIDEYAFELDPALTSAATPHGKDDIDSPPWTGMVPTLATAASAAVAVAGGATPTNLGMDASTSRPASQDDVVDFDFAAGLSVGDCDSDVEVFLEEDNDEAMPVPKGVNVVRSQQHGKDGEPQN</sequence>
<feature type="compositionally biased region" description="Basic and acidic residues" evidence="9">
    <location>
        <begin position="1120"/>
        <end position="1134"/>
    </location>
</feature>
<evidence type="ECO:0000256" key="7">
    <source>
        <dbReference type="ARBA" id="ARBA00023158"/>
    </source>
</evidence>
<dbReference type="GO" id="GO:0030422">
    <property type="term" value="P:siRNA processing"/>
    <property type="evidence" value="ECO:0007669"/>
    <property type="project" value="TreeGrafter"/>
</dbReference>
<dbReference type="GO" id="GO:0003723">
    <property type="term" value="F:RNA binding"/>
    <property type="evidence" value="ECO:0007669"/>
    <property type="project" value="UniProtKB-KW"/>
</dbReference>
<evidence type="ECO:0000256" key="6">
    <source>
        <dbReference type="ARBA" id="ARBA00022884"/>
    </source>
</evidence>
<dbReference type="Proteomes" id="UP001201980">
    <property type="component" value="Unassembled WGS sequence"/>
</dbReference>
<keyword evidence="3" id="KW-0696">RNA-directed RNA polymerase</keyword>
<proteinExistence type="inferred from homology"/>
<name>A0AAD5RSP2_9PEZI</name>
<accession>A0AAD5RSP2</accession>
<evidence type="ECO:0000256" key="1">
    <source>
        <dbReference type="ARBA" id="ARBA00005762"/>
    </source>
</evidence>
<comment type="similarity">
    <text evidence="1">Belongs to the RdRP family.</text>
</comment>
<feature type="region of interest" description="Disordered" evidence="9">
    <location>
        <begin position="60"/>
        <end position="80"/>
    </location>
</feature>
<feature type="region of interest" description="Disordered" evidence="9">
    <location>
        <begin position="1108"/>
        <end position="1136"/>
    </location>
</feature>
<dbReference type="PANTHER" id="PTHR23079:SF55">
    <property type="entry name" value="RNA-DIRECTED RNA POLYMERASE"/>
    <property type="match status" value="1"/>
</dbReference>
<dbReference type="PANTHER" id="PTHR23079">
    <property type="entry name" value="RNA-DEPENDENT RNA POLYMERASE"/>
    <property type="match status" value="1"/>
</dbReference>
<evidence type="ECO:0000313" key="13">
    <source>
        <dbReference type="Proteomes" id="UP001201980"/>
    </source>
</evidence>
<evidence type="ECO:0000313" key="12">
    <source>
        <dbReference type="EMBL" id="KAJ2902774.1"/>
    </source>
</evidence>
<evidence type="ECO:0000259" key="10">
    <source>
        <dbReference type="Pfam" id="PF05183"/>
    </source>
</evidence>
<evidence type="ECO:0000256" key="8">
    <source>
        <dbReference type="ARBA" id="ARBA00048744"/>
    </source>
</evidence>
<dbReference type="InterPro" id="IPR058752">
    <property type="entry name" value="RDRP_C_head"/>
</dbReference>
<evidence type="ECO:0000256" key="2">
    <source>
        <dbReference type="ARBA" id="ARBA00012494"/>
    </source>
</evidence>
<reference evidence="12" key="1">
    <citation type="submission" date="2022-07" db="EMBL/GenBank/DDBJ databases">
        <title>Draft genome sequence of Zalerion maritima ATCC 34329, a (micro)plastics degrading marine fungus.</title>
        <authorList>
            <person name="Paco A."/>
            <person name="Goncalves M.F.M."/>
            <person name="Rocha-Santos T.A.P."/>
            <person name="Alves A."/>
        </authorList>
    </citation>
    <scope>NUCLEOTIDE SEQUENCE</scope>
    <source>
        <strain evidence="12">ATCC 34329</strain>
    </source>
</reference>
<dbReference type="Pfam" id="PF26253">
    <property type="entry name" value="RdRP_head"/>
    <property type="match status" value="1"/>
</dbReference>
<dbReference type="InterPro" id="IPR007855">
    <property type="entry name" value="RDRP"/>
</dbReference>
<feature type="domain" description="RDRP C-terminal head" evidence="11">
    <location>
        <begin position="1157"/>
        <end position="1302"/>
    </location>
</feature>
<dbReference type="EMBL" id="JAKWBI020000102">
    <property type="protein sequence ID" value="KAJ2902774.1"/>
    <property type="molecule type" value="Genomic_DNA"/>
</dbReference>
<feature type="domain" description="RDRP core" evidence="10">
    <location>
        <begin position="529"/>
        <end position="1105"/>
    </location>
</feature>
<feature type="compositionally biased region" description="Polar residues" evidence="9">
    <location>
        <begin position="1425"/>
        <end position="1436"/>
    </location>
</feature>
<evidence type="ECO:0000256" key="9">
    <source>
        <dbReference type="SAM" id="MobiDB-lite"/>
    </source>
</evidence>
<gene>
    <name evidence="12" type="ORF">MKZ38_000128</name>
</gene>
<evidence type="ECO:0000256" key="3">
    <source>
        <dbReference type="ARBA" id="ARBA00022484"/>
    </source>
</evidence>
<dbReference type="Pfam" id="PF05183">
    <property type="entry name" value="RdRP"/>
    <property type="match status" value="1"/>
</dbReference>
<comment type="caution">
    <text evidence="12">The sequence shown here is derived from an EMBL/GenBank/DDBJ whole genome shotgun (WGS) entry which is preliminary data.</text>
</comment>